<proteinExistence type="predicted"/>
<name>A0ABS3B0R9_9FIRM</name>
<feature type="compositionally biased region" description="Basic and acidic residues" evidence="1">
    <location>
        <begin position="103"/>
        <end position="113"/>
    </location>
</feature>
<dbReference type="EMBL" id="JAFITA010000011">
    <property type="protein sequence ID" value="MBN4077442.1"/>
    <property type="molecule type" value="Genomic_DNA"/>
</dbReference>
<evidence type="ECO:0000256" key="1">
    <source>
        <dbReference type="SAM" id="MobiDB-lite"/>
    </source>
</evidence>
<reference evidence="2" key="1">
    <citation type="submission" date="2021-02" db="EMBL/GenBank/DDBJ databases">
        <title>Activity-based single-cell genomes from oceanic crustal fluid captures similar information to metagenomic and metatranscriptomic surveys with orders of magnitude less sampling.</title>
        <authorList>
            <person name="D'Angelo T.S."/>
            <person name="Orcutt B.N."/>
        </authorList>
    </citation>
    <scope>NUCLEOTIDE SEQUENCE [LARGE SCALE GENOMIC DNA]</scope>
    <source>
        <strain evidence="2">AH-315-E05</strain>
    </source>
</reference>
<evidence type="ECO:0000313" key="3">
    <source>
        <dbReference type="Proteomes" id="UP000765003"/>
    </source>
</evidence>
<sequence length="126" mass="13907">MFKASGTMPPGEVSVSFPVLPVVPTHSQSPNSDSSVGLRRSPSGFFYDEGSKFVCRQEAMRAEKAVDLVLPPGTPRETKKRLAPEPVVNASVAEHPANRRRSIVLEEELRKSTTESPYFEGNPYFQ</sequence>
<dbReference type="Proteomes" id="UP000765003">
    <property type="component" value="Unassembled WGS sequence"/>
</dbReference>
<organism evidence="2 3">
    <name type="scientific">Sulfobacillus acidophilus</name>
    <dbReference type="NCBI Taxonomy" id="53633"/>
    <lineage>
        <taxon>Bacteria</taxon>
        <taxon>Bacillati</taxon>
        <taxon>Bacillota</taxon>
        <taxon>Clostridia</taxon>
        <taxon>Eubacteriales</taxon>
        <taxon>Clostridiales Family XVII. Incertae Sedis</taxon>
        <taxon>Sulfobacillus</taxon>
    </lineage>
</organism>
<accession>A0ABS3B0R9</accession>
<protein>
    <submittedName>
        <fullName evidence="2">Uncharacterized protein</fullName>
    </submittedName>
</protein>
<gene>
    <name evidence="2" type="ORF">JYT19_00865</name>
</gene>
<feature type="region of interest" description="Disordered" evidence="1">
    <location>
        <begin position="70"/>
        <end position="126"/>
    </location>
</feature>
<comment type="caution">
    <text evidence="2">The sequence shown here is derived from an EMBL/GenBank/DDBJ whole genome shotgun (WGS) entry which is preliminary data.</text>
</comment>
<keyword evidence="3" id="KW-1185">Reference proteome</keyword>
<evidence type="ECO:0000313" key="2">
    <source>
        <dbReference type="EMBL" id="MBN4077442.1"/>
    </source>
</evidence>